<keyword evidence="3" id="KW-1185">Reference proteome</keyword>
<organism evidence="2 3">
    <name type="scientific">Apiospora kogelbergensis</name>
    <dbReference type="NCBI Taxonomy" id="1337665"/>
    <lineage>
        <taxon>Eukaryota</taxon>
        <taxon>Fungi</taxon>
        <taxon>Dikarya</taxon>
        <taxon>Ascomycota</taxon>
        <taxon>Pezizomycotina</taxon>
        <taxon>Sordariomycetes</taxon>
        <taxon>Xylariomycetidae</taxon>
        <taxon>Amphisphaeriales</taxon>
        <taxon>Apiosporaceae</taxon>
        <taxon>Apiospora</taxon>
    </lineage>
</organism>
<proteinExistence type="predicted"/>
<accession>A0AAW0QMJ5</accession>
<evidence type="ECO:0000256" key="1">
    <source>
        <dbReference type="SAM" id="MobiDB-lite"/>
    </source>
</evidence>
<name>A0AAW0QMJ5_9PEZI</name>
<feature type="compositionally biased region" description="Low complexity" evidence="1">
    <location>
        <begin position="24"/>
        <end position="58"/>
    </location>
</feature>
<feature type="region of interest" description="Disordered" evidence="1">
    <location>
        <begin position="1"/>
        <end position="130"/>
    </location>
</feature>
<feature type="compositionally biased region" description="Polar residues" evidence="1">
    <location>
        <begin position="62"/>
        <end position="80"/>
    </location>
</feature>
<evidence type="ECO:0000313" key="3">
    <source>
        <dbReference type="Proteomes" id="UP001392437"/>
    </source>
</evidence>
<feature type="compositionally biased region" description="Acidic residues" evidence="1">
    <location>
        <begin position="115"/>
        <end position="126"/>
    </location>
</feature>
<dbReference type="EMBL" id="JAQQWP010000009">
    <property type="protein sequence ID" value="KAK8100919.1"/>
    <property type="molecule type" value="Genomic_DNA"/>
</dbReference>
<gene>
    <name evidence="2" type="ORF">PG999_011293</name>
</gene>
<evidence type="ECO:0000313" key="2">
    <source>
        <dbReference type="EMBL" id="KAK8100919.1"/>
    </source>
</evidence>
<dbReference type="AlphaFoldDB" id="A0AAW0QMJ5"/>
<comment type="caution">
    <text evidence="2">The sequence shown here is derived from an EMBL/GenBank/DDBJ whole genome shotgun (WGS) entry which is preliminary data.</text>
</comment>
<protein>
    <submittedName>
        <fullName evidence="2">Uncharacterized protein</fullName>
    </submittedName>
</protein>
<reference evidence="2 3" key="1">
    <citation type="submission" date="2023-01" db="EMBL/GenBank/DDBJ databases">
        <title>Analysis of 21 Apiospora genomes using comparative genomics revels a genus with tremendous synthesis potential of carbohydrate active enzymes and secondary metabolites.</title>
        <authorList>
            <person name="Sorensen T."/>
        </authorList>
    </citation>
    <scope>NUCLEOTIDE SEQUENCE [LARGE SCALE GENOMIC DNA]</scope>
    <source>
        <strain evidence="2 3">CBS 117206</strain>
    </source>
</reference>
<dbReference type="Proteomes" id="UP001392437">
    <property type="component" value="Unassembled WGS sequence"/>
</dbReference>
<sequence length="187" mass="20616">MSTENYQQQHTHHHHHQHPSQPMARAAAAAAPRANRTTAAAASAATASAATTVAPGAVRRNLFQSQLTRRPTSTSSNSAETLRMDADNVSNTSDIVIRDEHGDFEVGDPPTPPMDEPEAEALDDMQENERERQKLAEVVKHHQINHNRGPAQPEEVMEALRASMRAQVAALSEDSWMYEPEAETRNQ</sequence>